<keyword evidence="3" id="KW-0479">Metal-binding</keyword>
<evidence type="ECO:0000256" key="1">
    <source>
        <dbReference type="ARBA" id="ARBA00022468"/>
    </source>
</evidence>
<evidence type="ECO:0000256" key="4">
    <source>
        <dbReference type="ARBA" id="ARBA00022771"/>
    </source>
</evidence>
<dbReference type="Gene3D" id="1.10.220.150">
    <property type="entry name" value="Arf GTPase activating protein"/>
    <property type="match status" value="1"/>
</dbReference>
<keyword evidence="12" id="KW-1185">Reference proteome</keyword>
<keyword evidence="2" id="KW-0519">Myristate</keyword>
<dbReference type="PANTHER" id="PTHR45686">
    <property type="entry name" value="ADP-RIBOSYLATION FACTOR GTPASE ACTIVATING PROTEIN 3, ISOFORM H-RELATED"/>
    <property type="match status" value="1"/>
</dbReference>
<feature type="region of interest" description="Disordered" evidence="9">
    <location>
        <begin position="592"/>
        <end position="658"/>
    </location>
</feature>
<sequence>VHPLSAYGPSYHVIKLVMTFPNFSRKKKMADPAVGPKDIAAIFKRLKSQPDNKTCFDCGHNNPTWASVTYGVFLCIDCSAVHRSLGVHLTFIRSTQLDTNWTWLQLRAMQVGGNAKANAFFRQHNLSTEDSSAKYRSRVAQMYREKLATLAARALQQYGTQLHLDGHHGPQSPNSPDHKEHDFFKEVESQSFAQTVTIPTNGTNGKNGNGSANNLHLNMEGLSVSPPKNQETRVPTIGTRKPAATKKKGLGAKKGGLGATKVNTNFSELESRAQQMDKDKEKAALVNAKEAEAELMSPNLAYNPTNFKKEEEKLRHSDPKKAAQLERLGMGLGGAKTKRGTTQSGRGHSASAAMETVEQVKPTSTQPSFADRLRVSSNSNVDFFDSYGMDGTSFTEPPPMYDSPFGSSSWDRDRDRDELRSSFSSERRSSREERSNRKKDMNPVDMSSSGEAQRKFGNAKSISSDQFYGNRDQEEYAVKSRLDRFQGSSSLSSADLFGNDDGRSSRSSASGSFSSADLSQLKDGVARVTGKVPLQMKKTEFFFYFFFSFISVVKHGFRGYRNITESLQWIKLKIAATLNSTFEKMGNCLDCLSPQPEVENPDPETRRRQQEEAALRRQQQADSRGVKDPERLKRQQKRREEAEKQALKQGPSEGGLKSFMLKQSMLPIQPVDDDYGGYKAEVML</sequence>
<reference evidence="11 12" key="1">
    <citation type="submission" date="2022-05" db="EMBL/GenBank/DDBJ databases">
        <authorList>
            <consortium name="Genoscope - CEA"/>
            <person name="William W."/>
        </authorList>
    </citation>
    <scope>NUCLEOTIDE SEQUENCE [LARGE SCALE GENOMIC DNA]</scope>
</reference>
<proteinExistence type="predicted"/>
<dbReference type="Pfam" id="PF15811">
    <property type="entry name" value="SVIP"/>
    <property type="match status" value="1"/>
</dbReference>
<dbReference type="InterPro" id="IPR031632">
    <property type="entry name" value="SVIP"/>
</dbReference>
<feature type="region of interest" description="Disordered" evidence="9">
    <location>
        <begin position="496"/>
        <end position="515"/>
    </location>
</feature>
<evidence type="ECO:0000313" key="12">
    <source>
        <dbReference type="Proteomes" id="UP001159405"/>
    </source>
</evidence>
<evidence type="ECO:0000256" key="7">
    <source>
        <dbReference type="ARBA" id="ARBA00023288"/>
    </source>
</evidence>
<feature type="non-terminal residue" evidence="11">
    <location>
        <position position="1"/>
    </location>
</feature>
<dbReference type="InterPro" id="IPR038508">
    <property type="entry name" value="ArfGAP_dom_sf"/>
</dbReference>
<keyword evidence="5" id="KW-0862">Zinc</keyword>
<evidence type="ECO:0000256" key="8">
    <source>
        <dbReference type="PROSITE-ProRule" id="PRU00288"/>
    </source>
</evidence>
<evidence type="ECO:0000256" key="6">
    <source>
        <dbReference type="ARBA" id="ARBA00023139"/>
    </source>
</evidence>
<dbReference type="Pfam" id="PF01412">
    <property type="entry name" value="ArfGap"/>
    <property type="match status" value="1"/>
</dbReference>
<dbReference type="EMBL" id="CALNXK010000011">
    <property type="protein sequence ID" value="CAH3043160.1"/>
    <property type="molecule type" value="Genomic_DNA"/>
</dbReference>
<evidence type="ECO:0000256" key="2">
    <source>
        <dbReference type="ARBA" id="ARBA00022707"/>
    </source>
</evidence>
<dbReference type="SMART" id="SM00105">
    <property type="entry name" value="ArfGap"/>
    <property type="match status" value="1"/>
</dbReference>
<keyword evidence="7" id="KW-0449">Lipoprotein</keyword>
<gene>
    <name evidence="11" type="ORF">PLOB_00002954</name>
</gene>
<keyword evidence="4 8" id="KW-0863">Zinc-finger</keyword>
<dbReference type="InterPro" id="IPR037278">
    <property type="entry name" value="ARFGAP/RecO"/>
</dbReference>
<organism evidence="11 12">
    <name type="scientific">Porites lobata</name>
    <dbReference type="NCBI Taxonomy" id="104759"/>
    <lineage>
        <taxon>Eukaryota</taxon>
        <taxon>Metazoa</taxon>
        <taxon>Cnidaria</taxon>
        <taxon>Anthozoa</taxon>
        <taxon>Hexacorallia</taxon>
        <taxon>Scleractinia</taxon>
        <taxon>Fungiina</taxon>
        <taxon>Poritidae</taxon>
        <taxon>Porites</taxon>
    </lineage>
</organism>
<dbReference type="PANTHER" id="PTHR45686:SF4">
    <property type="entry name" value="ADP-RIBOSYLATION FACTOR GTPASE ACTIVATING PROTEIN 3, ISOFORM H"/>
    <property type="match status" value="1"/>
</dbReference>
<dbReference type="Proteomes" id="UP001159405">
    <property type="component" value="Unassembled WGS sequence"/>
</dbReference>
<comment type="caution">
    <text evidence="11">The sequence shown here is derived from an EMBL/GenBank/DDBJ whole genome shotgun (WGS) entry which is preliminary data.</text>
</comment>
<dbReference type="PRINTS" id="PR00405">
    <property type="entry name" value="REVINTRACTNG"/>
</dbReference>
<feature type="region of interest" description="Disordered" evidence="9">
    <location>
        <begin position="222"/>
        <end position="259"/>
    </location>
</feature>
<feature type="compositionally biased region" description="Basic and acidic residues" evidence="9">
    <location>
        <begin position="624"/>
        <end position="646"/>
    </location>
</feature>
<evidence type="ECO:0000256" key="9">
    <source>
        <dbReference type="SAM" id="MobiDB-lite"/>
    </source>
</evidence>
<dbReference type="InterPro" id="IPR001164">
    <property type="entry name" value="ArfGAP_dom"/>
</dbReference>
<feature type="region of interest" description="Disordered" evidence="9">
    <location>
        <begin position="329"/>
        <end position="373"/>
    </location>
</feature>
<evidence type="ECO:0000256" key="3">
    <source>
        <dbReference type="ARBA" id="ARBA00022723"/>
    </source>
</evidence>
<protein>
    <recommendedName>
        <fullName evidence="10">Arf-GAP domain-containing protein</fullName>
    </recommendedName>
</protein>
<dbReference type="SUPFAM" id="SSF57863">
    <property type="entry name" value="ArfGap/RecO-like zinc finger"/>
    <property type="match status" value="1"/>
</dbReference>
<evidence type="ECO:0000259" key="10">
    <source>
        <dbReference type="PROSITE" id="PS50115"/>
    </source>
</evidence>
<feature type="domain" description="Arf-GAP" evidence="10">
    <location>
        <begin position="40"/>
        <end position="156"/>
    </location>
</feature>
<name>A0ABN8N4Z6_9CNID</name>
<keyword evidence="6" id="KW-0564">Palmitate</keyword>
<keyword evidence="1" id="KW-0343">GTPase activation</keyword>
<feature type="region of interest" description="Disordered" evidence="9">
    <location>
        <begin position="393"/>
        <end position="454"/>
    </location>
</feature>
<accession>A0ABN8N4Z6</accession>
<dbReference type="CDD" id="cd08831">
    <property type="entry name" value="ArfGap_ArfGap2_3_like"/>
    <property type="match status" value="1"/>
</dbReference>
<feature type="compositionally biased region" description="Basic and acidic residues" evidence="9">
    <location>
        <begin position="410"/>
        <end position="442"/>
    </location>
</feature>
<evidence type="ECO:0000256" key="5">
    <source>
        <dbReference type="ARBA" id="ARBA00022833"/>
    </source>
</evidence>
<evidence type="ECO:0000313" key="11">
    <source>
        <dbReference type="EMBL" id="CAH3043160.1"/>
    </source>
</evidence>
<dbReference type="PROSITE" id="PS50115">
    <property type="entry name" value="ARFGAP"/>
    <property type="match status" value="1"/>
</dbReference>
<feature type="compositionally biased region" description="Low complexity" evidence="9">
    <location>
        <begin position="505"/>
        <end position="515"/>
    </location>
</feature>
<feature type="compositionally biased region" description="Basic and acidic residues" evidence="9">
    <location>
        <begin position="603"/>
        <end position="615"/>
    </location>
</feature>